<organism evidence="4 5">
    <name type="scientific">Pseudonocardia autotrophica</name>
    <name type="common">Amycolata autotrophica</name>
    <name type="synonym">Nocardia autotrophica</name>
    <dbReference type="NCBI Taxonomy" id="2074"/>
    <lineage>
        <taxon>Bacteria</taxon>
        <taxon>Bacillati</taxon>
        <taxon>Actinomycetota</taxon>
        <taxon>Actinomycetes</taxon>
        <taxon>Pseudonocardiales</taxon>
        <taxon>Pseudonocardiaceae</taxon>
        <taxon>Pseudonocardia</taxon>
    </lineage>
</organism>
<dbReference type="Gene3D" id="3.40.50.1820">
    <property type="entry name" value="alpha/beta hydrolase"/>
    <property type="match status" value="1"/>
</dbReference>
<name>A0A1Y2MLE4_PSEAH</name>
<accession>A0A1Y2MLE4</accession>
<dbReference type="GO" id="GO:0106435">
    <property type="term" value="F:carboxylesterase activity"/>
    <property type="evidence" value="ECO:0007669"/>
    <property type="project" value="UniProtKB-EC"/>
</dbReference>
<dbReference type="InterPro" id="IPR050300">
    <property type="entry name" value="GDXG_lipolytic_enzyme"/>
</dbReference>
<keyword evidence="5" id="KW-1185">Reference proteome</keyword>
<dbReference type="SUPFAM" id="SSF53474">
    <property type="entry name" value="alpha/beta-Hydrolases"/>
    <property type="match status" value="1"/>
</dbReference>
<dbReference type="OrthoDB" id="3206739at2"/>
<evidence type="ECO:0000256" key="1">
    <source>
        <dbReference type="ARBA" id="ARBA00022801"/>
    </source>
</evidence>
<dbReference type="AlphaFoldDB" id="A0A1Y2MLE4"/>
<feature type="region of interest" description="Disordered" evidence="2">
    <location>
        <begin position="1"/>
        <end position="24"/>
    </location>
</feature>
<gene>
    <name evidence="4" type="primary">nlhH_3</name>
    <name evidence="4" type="ORF">BG845_05631</name>
</gene>
<dbReference type="Pfam" id="PF07859">
    <property type="entry name" value="Abhydrolase_3"/>
    <property type="match status" value="1"/>
</dbReference>
<evidence type="ECO:0000256" key="2">
    <source>
        <dbReference type="SAM" id="MobiDB-lite"/>
    </source>
</evidence>
<dbReference type="STRING" id="2074.BG845_05631"/>
<dbReference type="InterPro" id="IPR013094">
    <property type="entry name" value="AB_hydrolase_3"/>
</dbReference>
<comment type="caution">
    <text evidence="4">The sequence shown here is derived from an EMBL/GenBank/DDBJ whole genome shotgun (WGS) entry which is preliminary data.</text>
</comment>
<dbReference type="EMBL" id="MIGB01000043">
    <property type="protein sequence ID" value="OSY36116.1"/>
    <property type="molecule type" value="Genomic_DNA"/>
</dbReference>
<dbReference type="InterPro" id="IPR029058">
    <property type="entry name" value="AB_hydrolase_fold"/>
</dbReference>
<sequence length="356" mass="37855">MTDTTTHRPVGRLGNPALSLADDPRADPRMVAVLGALGATGHADDAPMDRTAGRDALLAFVSAVEEGFEGFFAALAGSWAPVPGVVRDTREPAPGVTLHVHRPEGVEGPLPVVYQIHGGGMVMLGTTGPAYMHWRDELAAAGSVVVGVEYRNGAGRLGAHPFPAGLDDCATGLHWVLDHLDELGGTHVVVTGDSGGANLALAVAIRARREGWSDRISGIHALCPYVLGSWDRAPEQLHSLRENDRYWLNRELFPLLAEVYDPGAGNEDEPTCWPARATVDDLRGLPPHLISCSELDPLRDEGIAYHRKLLQAGVPSAGKVDLGLCHVGQILFRDAMPDVYAAAVREVVGFAASVRP</sequence>
<evidence type="ECO:0000313" key="4">
    <source>
        <dbReference type="EMBL" id="OSY36116.1"/>
    </source>
</evidence>
<evidence type="ECO:0000313" key="5">
    <source>
        <dbReference type="Proteomes" id="UP000194360"/>
    </source>
</evidence>
<dbReference type="EC" id="3.1.1.1" evidence="4"/>
<dbReference type="PANTHER" id="PTHR48081">
    <property type="entry name" value="AB HYDROLASE SUPERFAMILY PROTEIN C4A8.06C"/>
    <property type="match status" value="1"/>
</dbReference>
<protein>
    <submittedName>
        <fullName evidence="4">Carboxylesterase NlhH</fullName>
        <ecNumber evidence="4">3.1.1.1</ecNumber>
    </submittedName>
</protein>
<dbReference type="PANTHER" id="PTHR48081:SF8">
    <property type="entry name" value="ALPHA_BETA HYDROLASE FOLD-3 DOMAIN-CONTAINING PROTEIN-RELATED"/>
    <property type="match status" value="1"/>
</dbReference>
<dbReference type="Proteomes" id="UP000194360">
    <property type="component" value="Unassembled WGS sequence"/>
</dbReference>
<keyword evidence="1 4" id="KW-0378">Hydrolase</keyword>
<feature type="domain" description="Alpha/beta hydrolase fold-3" evidence="3">
    <location>
        <begin position="114"/>
        <end position="327"/>
    </location>
</feature>
<proteinExistence type="predicted"/>
<evidence type="ECO:0000259" key="3">
    <source>
        <dbReference type="Pfam" id="PF07859"/>
    </source>
</evidence>
<dbReference type="RefSeq" id="WP_085915741.1">
    <property type="nucleotide sequence ID" value="NZ_AP018920.1"/>
</dbReference>
<reference evidence="4 5" key="1">
    <citation type="submission" date="2016-09" db="EMBL/GenBank/DDBJ databases">
        <title>Pseudonocardia autotrophica DSM535, a candidate organism with high potential of specific P450 cytochromes.</title>
        <authorList>
            <person name="Grumaz C."/>
            <person name="Vainshtein Y."/>
            <person name="Kirstahler P."/>
            <person name="Sohn K."/>
        </authorList>
    </citation>
    <scope>NUCLEOTIDE SEQUENCE [LARGE SCALE GENOMIC DNA]</scope>
    <source>
        <strain evidence="4 5">DSM 535</strain>
    </source>
</reference>